<evidence type="ECO:0000313" key="3">
    <source>
        <dbReference type="Proteomes" id="UP000053105"/>
    </source>
</evidence>
<proteinExistence type="predicted"/>
<gene>
    <name evidence="2" type="ORF">WN51_04527</name>
</gene>
<evidence type="ECO:0000313" key="2">
    <source>
        <dbReference type="EMBL" id="KOX70012.1"/>
    </source>
</evidence>
<dbReference type="AlphaFoldDB" id="A0A0N0BD77"/>
<sequence length="143" mass="15843">MNCSKNISPPPLLSSIRENGPEVDVSPCYYSEREANENRNKEKNCGAKALWKSNSLLRKLGKRLNFTLPGLKSSRHKLAQPIESCASVVAHNKPSIHSSAQSRREDQVNPVADSVKSVEKNEGNATAELSTKYPYWFTSLAVN</sequence>
<protein>
    <submittedName>
        <fullName evidence="2">Uncharacterized protein</fullName>
    </submittedName>
</protein>
<dbReference type="EMBL" id="KQ435878">
    <property type="protein sequence ID" value="KOX70012.1"/>
    <property type="molecule type" value="Genomic_DNA"/>
</dbReference>
<reference evidence="2 3" key="1">
    <citation type="submission" date="2015-07" db="EMBL/GenBank/DDBJ databases">
        <title>The genome of Melipona quadrifasciata.</title>
        <authorList>
            <person name="Pan H."/>
            <person name="Kapheim K."/>
        </authorList>
    </citation>
    <scope>NUCLEOTIDE SEQUENCE [LARGE SCALE GENOMIC DNA]</scope>
    <source>
        <strain evidence="2">0111107301</strain>
        <tissue evidence="2">Whole body</tissue>
    </source>
</reference>
<dbReference type="Proteomes" id="UP000053105">
    <property type="component" value="Unassembled WGS sequence"/>
</dbReference>
<name>A0A0N0BD77_9HYME</name>
<feature type="region of interest" description="Disordered" evidence="1">
    <location>
        <begin position="1"/>
        <end position="22"/>
    </location>
</feature>
<organism evidence="2 3">
    <name type="scientific">Melipona quadrifasciata</name>
    <dbReference type="NCBI Taxonomy" id="166423"/>
    <lineage>
        <taxon>Eukaryota</taxon>
        <taxon>Metazoa</taxon>
        <taxon>Ecdysozoa</taxon>
        <taxon>Arthropoda</taxon>
        <taxon>Hexapoda</taxon>
        <taxon>Insecta</taxon>
        <taxon>Pterygota</taxon>
        <taxon>Neoptera</taxon>
        <taxon>Endopterygota</taxon>
        <taxon>Hymenoptera</taxon>
        <taxon>Apocrita</taxon>
        <taxon>Aculeata</taxon>
        <taxon>Apoidea</taxon>
        <taxon>Anthophila</taxon>
        <taxon>Apidae</taxon>
        <taxon>Melipona</taxon>
    </lineage>
</organism>
<keyword evidence="3" id="KW-1185">Reference proteome</keyword>
<accession>A0A0N0BD77</accession>
<evidence type="ECO:0000256" key="1">
    <source>
        <dbReference type="SAM" id="MobiDB-lite"/>
    </source>
</evidence>